<dbReference type="InterPro" id="IPR024191">
    <property type="entry name" value="Peptidase_M61"/>
</dbReference>
<dbReference type="PIRSF" id="PIRSF016493">
    <property type="entry name" value="Glycyl_aminpptds"/>
    <property type="match status" value="1"/>
</dbReference>
<sequence>MNRKLHGLVLAAFLLIFGFAGFTQQDSVVISLSLQNPQTHTVHVTLQYKATAAKTVFKMPNWTPGYYQLMHYAEQVTQFSAFDENNNPLAWEHSNANTWEVHTQPKKKVTLQYNVIADSAFVATSFIDSTHAYITPAATFLYVENQIQLPVSLNVLSYEKWSRVATGLDSIAGQQFQYTAPDFDMLYDCPILAGNLEELPSFKVGGVTHRFIGHRLADFNKQDFMNDLKKIVTASYNIMNDIPYQHYTFLGIGPGNGGIEHLTSSANSFTGAELNNENGRKSILSFLAHEYFHNYNVKRIRPIELGPFDYEHGSKTNQLWISEGWTVYYEYLLLARAGILSANDLYKNFQVNILAYEKHNGRLVQSLSQSSSETWNDGPFGNDKNKTISYYDKGPVVALLLDFEIRHQTKNTKSLDDVMRLLYQKFYKEKQRGFTEKEFWAACESIAGTSLTTIYNYVHSTEELNYQKYLAYAGLNIDAQNRSFAVTPVANPDSLQQKILASWLIGSSN</sequence>
<keyword evidence="4" id="KW-1185">Reference proteome</keyword>
<feature type="domain" description="Peptidase M61 N-terminal" evidence="2">
    <location>
        <begin position="31"/>
        <end position="195"/>
    </location>
</feature>
<dbReference type="Proteomes" id="UP000812270">
    <property type="component" value="Unassembled WGS sequence"/>
</dbReference>
<dbReference type="RefSeq" id="WP_217791185.1">
    <property type="nucleotide sequence ID" value="NZ_JAHSPG010000006.1"/>
</dbReference>
<evidence type="ECO:0008006" key="5">
    <source>
        <dbReference type="Google" id="ProtNLM"/>
    </source>
</evidence>
<dbReference type="InterPro" id="IPR040756">
    <property type="entry name" value="Peptidase_M61_N"/>
</dbReference>
<gene>
    <name evidence="3" type="ORF">KTO63_10315</name>
</gene>
<reference evidence="3" key="1">
    <citation type="submission" date="2021-06" db="EMBL/GenBank/DDBJ databases">
        <authorList>
            <person name="Huq M.A."/>
        </authorList>
    </citation>
    <scope>NUCLEOTIDE SEQUENCE</scope>
    <source>
        <strain evidence="3">MAH-26</strain>
    </source>
</reference>
<dbReference type="Pfam" id="PF17899">
    <property type="entry name" value="Peptidase_M61_N"/>
    <property type="match status" value="1"/>
</dbReference>
<dbReference type="InterPro" id="IPR007963">
    <property type="entry name" value="Peptidase_M61_catalytic"/>
</dbReference>
<evidence type="ECO:0000313" key="4">
    <source>
        <dbReference type="Proteomes" id="UP000812270"/>
    </source>
</evidence>
<organism evidence="3 4">
    <name type="scientific">Pinibacter aurantiacus</name>
    <dbReference type="NCBI Taxonomy" id="2851599"/>
    <lineage>
        <taxon>Bacteria</taxon>
        <taxon>Pseudomonadati</taxon>
        <taxon>Bacteroidota</taxon>
        <taxon>Chitinophagia</taxon>
        <taxon>Chitinophagales</taxon>
        <taxon>Chitinophagaceae</taxon>
        <taxon>Pinibacter</taxon>
    </lineage>
</organism>
<evidence type="ECO:0000259" key="1">
    <source>
        <dbReference type="Pfam" id="PF05299"/>
    </source>
</evidence>
<proteinExistence type="predicted"/>
<dbReference type="EMBL" id="JAHSPG010000006">
    <property type="protein sequence ID" value="MBV4357542.1"/>
    <property type="molecule type" value="Genomic_DNA"/>
</dbReference>
<name>A0A9E2W847_9BACT</name>
<protein>
    <recommendedName>
        <fullName evidence="5">M61 family metallopeptidase</fullName>
    </recommendedName>
</protein>
<comment type="caution">
    <text evidence="3">The sequence shown here is derived from an EMBL/GenBank/DDBJ whole genome shotgun (WGS) entry which is preliminary data.</text>
</comment>
<evidence type="ECO:0000313" key="3">
    <source>
        <dbReference type="EMBL" id="MBV4357542.1"/>
    </source>
</evidence>
<dbReference type="Pfam" id="PF05299">
    <property type="entry name" value="Peptidase_M61"/>
    <property type="match status" value="1"/>
</dbReference>
<evidence type="ECO:0000259" key="2">
    <source>
        <dbReference type="Pfam" id="PF17899"/>
    </source>
</evidence>
<accession>A0A9E2W847</accession>
<dbReference type="AlphaFoldDB" id="A0A9E2W847"/>
<feature type="domain" description="Peptidase M61 catalytic" evidence="1">
    <location>
        <begin position="284"/>
        <end position="397"/>
    </location>
</feature>